<dbReference type="SUPFAM" id="SSF56300">
    <property type="entry name" value="Metallo-dependent phosphatases"/>
    <property type="match status" value="1"/>
</dbReference>
<protein>
    <submittedName>
        <fullName evidence="1">Vacuolar protein sorting-associated protein 29</fullName>
    </submittedName>
</protein>
<reference evidence="1 2" key="1">
    <citation type="submission" date="2019-05" db="EMBL/GenBank/DDBJ databases">
        <title>Emergence of the Ug99 lineage of the wheat stem rust pathogen through somatic hybridization.</title>
        <authorList>
            <person name="Li F."/>
            <person name="Upadhyaya N.M."/>
            <person name="Sperschneider J."/>
            <person name="Matny O."/>
            <person name="Nguyen-Phuc H."/>
            <person name="Mago R."/>
            <person name="Raley C."/>
            <person name="Miller M.E."/>
            <person name="Silverstein K.A.T."/>
            <person name="Henningsen E."/>
            <person name="Hirsch C.D."/>
            <person name="Visser B."/>
            <person name="Pretorius Z.A."/>
            <person name="Steffenson B.J."/>
            <person name="Schwessinger B."/>
            <person name="Dodds P.N."/>
            <person name="Figueroa M."/>
        </authorList>
    </citation>
    <scope>NUCLEOTIDE SEQUENCE [LARGE SCALE GENOMIC DNA]</scope>
    <source>
        <strain evidence="1 2">Ug99</strain>
    </source>
</reference>
<dbReference type="PANTHER" id="PTHR11124">
    <property type="entry name" value="VACUOLAR SORTING PROTEIN VPS29"/>
    <property type="match status" value="1"/>
</dbReference>
<accession>A0A5B0P488</accession>
<sequence>MVLLLTIGDLHIPIRTHDLPNKFKKLLVPGKIGQIVCTGNVCDRETWEYLRSISSDVRGVRGDFDEIDAQSTALFDAPTRLSQDRCDPWTPNRPVGGHRITSRCCPQTGC</sequence>
<dbReference type="Gene3D" id="3.60.21.10">
    <property type="match status" value="1"/>
</dbReference>
<name>A0A5B0P488_PUCGR</name>
<gene>
    <name evidence="1" type="primary">VPS29_2</name>
    <name evidence="1" type="ORF">PGTUg99_035866</name>
</gene>
<evidence type="ECO:0000313" key="2">
    <source>
        <dbReference type="Proteomes" id="UP000325313"/>
    </source>
</evidence>
<comment type="caution">
    <text evidence="1">The sequence shown here is derived from an EMBL/GenBank/DDBJ whole genome shotgun (WGS) entry which is preliminary data.</text>
</comment>
<proteinExistence type="predicted"/>
<dbReference type="Proteomes" id="UP000325313">
    <property type="component" value="Unassembled WGS sequence"/>
</dbReference>
<dbReference type="InterPro" id="IPR000979">
    <property type="entry name" value="Phosphodiesterase_MJ0936/Vps29"/>
</dbReference>
<dbReference type="InterPro" id="IPR029052">
    <property type="entry name" value="Metallo-depent_PP-like"/>
</dbReference>
<dbReference type="EMBL" id="VDEP01000371">
    <property type="protein sequence ID" value="KAA1095943.1"/>
    <property type="molecule type" value="Genomic_DNA"/>
</dbReference>
<organism evidence="1 2">
    <name type="scientific">Puccinia graminis f. sp. tritici</name>
    <dbReference type="NCBI Taxonomy" id="56615"/>
    <lineage>
        <taxon>Eukaryota</taxon>
        <taxon>Fungi</taxon>
        <taxon>Dikarya</taxon>
        <taxon>Basidiomycota</taxon>
        <taxon>Pucciniomycotina</taxon>
        <taxon>Pucciniomycetes</taxon>
        <taxon>Pucciniales</taxon>
        <taxon>Pucciniaceae</taxon>
        <taxon>Puccinia</taxon>
    </lineage>
</organism>
<evidence type="ECO:0000313" key="1">
    <source>
        <dbReference type="EMBL" id="KAA1095943.1"/>
    </source>
</evidence>
<dbReference type="AlphaFoldDB" id="A0A5B0P488"/>